<evidence type="ECO:0000256" key="2">
    <source>
        <dbReference type="ARBA" id="ARBA00022679"/>
    </source>
</evidence>
<evidence type="ECO:0000256" key="7">
    <source>
        <dbReference type="ARBA" id="ARBA00048201"/>
    </source>
</evidence>
<comment type="similarity">
    <text evidence="1 8">Belongs to the PDK/BCKDK protein kinase family.</text>
</comment>
<dbReference type="InterPro" id="IPR004358">
    <property type="entry name" value="Sig_transdc_His_kin-like_C"/>
</dbReference>
<evidence type="ECO:0000256" key="4">
    <source>
        <dbReference type="ARBA" id="ARBA00022777"/>
    </source>
</evidence>
<keyword evidence="5 8" id="KW-0067">ATP-binding</keyword>
<dbReference type="InterPro" id="IPR036890">
    <property type="entry name" value="HATPase_C_sf"/>
</dbReference>
<dbReference type="EMBL" id="MBFS01003141">
    <property type="protein sequence ID" value="PVU88530.1"/>
    <property type="molecule type" value="Genomic_DNA"/>
</dbReference>
<keyword evidence="3 8" id="KW-0547">Nucleotide-binding</keyword>
<dbReference type="STRING" id="133381.A0A2T9Y858"/>
<name>A0A2T9Y858_9FUNG</name>
<dbReference type="Gene3D" id="1.20.140.20">
    <property type="entry name" value="Alpha-ketoacid/pyruvate dehydrogenase kinase, N-terminal domain"/>
    <property type="match status" value="1"/>
</dbReference>
<evidence type="ECO:0000313" key="12">
    <source>
        <dbReference type="Proteomes" id="UP000245609"/>
    </source>
</evidence>
<dbReference type="GO" id="GO:0005759">
    <property type="term" value="C:mitochondrial matrix"/>
    <property type="evidence" value="ECO:0007669"/>
    <property type="project" value="UniProtKB-SubCell"/>
</dbReference>
<evidence type="ECO:0000256" key="3">
    <source>
        <dbReference type="ARBA" id="ARBA00022741"/>
    </source>
</evidence>
<evidence type="ECO:0000256" key="9">
    <source>
        <dbReference type="SAM" id="MobiDB-lite"/>
    </source>
</evidence>
<organism evidence="11 12">
    <name type="scientific">Smittium megazygosporum</name>
    <dbReference type="NCBI Taxonomy" id="133381"/>
    <lineage>
        <taxon>Eukaryota</taxon>
        <taxon>Fungi</taxon>
        <taxon>Fungi incertae sedis</taxon>
        <taxon>Zoopagomycota</taxon>
        <taxon>Kickxellomycotina</taxon>
        <taxon>Harpellomycetes</taxon>
        <taxon>Harpellales</taxon>
        <taxon>Legeriomycetaceae</taxon>
        <taxon>Smittium</taxon>
    </lineage>
</organism>
<dbReference type="Pfam" id="PF10436">
    <property type="entry name" value="BCDHK_Adom3"/>
    <property type="match status" value="1"/>
</dbReference>
<dbReference type="InterPro" id="IPR036784">
    <property type="entry name" value="AK/P_DHK_N_sf"/>
</dbReference>
<dbReference type="PANTHER" id="PTHR11947:SF3">
    <property type="entry name" value="[PYRUVATE DEHYDROGENASE (ACETYL-TRANSFERRING)] KINASE, MITOCHONDRIAL"/>
    <property type="match status" value="1"/>
</dbReference>
<evidence type="ECO:0000313" key="11">
    <source>
        <dbReference type="EMBL" id="PVU88530.1"/>
    </source>
</evidence>
<dbReference type="GO" id="GO:0005524">
    <property type="term" value="F:ATP binding"/>
    <property type="evidence" value="ECO:0007669"/>
    <property type="project" value="UniProtKB-UniRule"/>
</dbReference>
<comment type="caution">
    <text evidence="11">The sequence shown here is derived from an EMBL/GenBank/DDBJ whole genome shotgun (WGS) entry which is preliminary data.</text>
</comment>
<dbReference type="InterPro" id="IPR018955">
    <property type="entry name" value="BCDHK/PDK_N"/>
</dbReference>
<evidence type="ECO:0000256" key="6">
    <source>
        <dbReference type="ARBA" id="ARBA00023128"/>
    </source>
</evidence>
<evidence type="ECO:0000256" key="8">
    <source>
        <dbReference type="RuleBase" id="RU366032"/>
    </source>
</evidence>
<dbReference type="PANTHER" id="PTHR11947">
    <property type="entry name" value="PYRUVATE DEHYDROGENASE KINASE"/>
    <property type="match status" value="1"/>
</dbReference>
<dbReference type="GO" id="GO:0010906">
    <property type="term" value="P:regulation of glucose metabolic process"/>
    <property type="evidence" value="ECO:0007669"/>
    <property type="project" value="TreeGrafter"/>
</dbReference>
<accession>A0A2T9Y858</accession>
<keyword evidence="6 8" id="KW-0496">Mitochondrion</keyword>
<dbReference type="InterPro" id="IPR039028">
    <property type="entry name" value="BCKD/PDK"/>
</dbReference>
<gene>
    <name evidence="11" type="ORF">BB560_006364</name>
</gene>
<comment type="subcellular location">
    <subcellularLocation>
        <location evidence="8">Mitochondrion matrix</location>
    </subcellularLocation>
</comment>
<evidence type="ECO:0000259" key="10">
    <source>
        <dbReference type="SMART" id="SM00387"/>
    </source>
</evidence>
<evidence type="ECO:0000256" key="1">
    <source>
        <dbReference type="ARBA" id="ARBA00006155"/>
    </source>
</evidence>
<comment type="catalytic activity">
    <reaction evidence="7">
        <text>L-seryl-[pyruvate dehydrogenase E1 alpha subunit] + ATP = O-phospho-L-seryl-[pyruvate dehydrogenase E1 alpha subunit] + ADP + H(+)</text>
        <dbReference type="Rhea" id="RHEA:23052"/>
        <dbReference type="Rhea" id="RHEA-COMP:13689"/>
        <dbReference type="Rhea" id="RHEA-COMP:13690"/>
        <dbReference type="ChEBI" id="CHEBI:15378"/>
        <dbReference type="ChEBI" id="CHEBI:29999"/>
        <dbReference type="ChEBI" id="CHEBI:30616"/>
        <dbReference type="ChEBI" id="CHEBI:83421"/>
        <dbReference type="ChEBI" id="CHEBI:456216"/>
        <dbReference type="EC" id="2.7.11.2"/>
    </reaction>
</comment>
<dbReference type="GO" id="GO:0004740">
    <property type="term" value="F:pyruvate dehydrogenase (acetyl-transferring) kinase activity"/>
    <property type="evidence" value="ECO:0007669"/>
    <property type="project" value="UniProtKB-EC"/>
</dbReference>
<sequence>MIPRKYSVRALRSFYDKEITRVSLSQLYSIGRHLLKNKNQDHAVFRIPSKFLYKELPIRLSQSIKGFYAGISPYALTKIPSFQKILKNYADEFETLIKLPEPDTESNDALFMEALRNMNAWHQSNLALINQGLRELSNAVENNDPKIVPKYLLPNGEPRLQDASKPAICSSGTIKWLENQERTSQVEHDALNQATFWNNNPNFFYAVNRTSKFFEWFYSMCLGTQVLVQGQICTRDFGKTYVRKFHPVDVAKIAVADARTVAAKHYGVEPPVVEIVTADPDLSTVYIPYFLYSIIFELMKNAFRATIEFHRKNNSDPPPVKLVIAKGLEDLTFKVSDQGGGMPYSKVQNLWSFLHQRSRNEGPENFAYPSHPLEKFESKSSASKNPNPDSGSPSSKSYLNEFNEHILSDSPLYGYGIGLPTLRMIARFFGGDLDVVSMEGYGTDFYLHLHRSGNVLECTPDISELSIESALSSVSDLVSSLNEIENSQQSVSA</sequence>
<dbReference type="PRINTS" id="PR00344">
    <property type="entry name" value="BCTRLSENSOR"/>
</dbReference>
<keyword evidence="4 8" id="KW-0418">Kinase</keyword>
<keyword evidence="2 8" id="KW-0808">Transferase</keyword>
<dbReference type="Gene3D" id="3.30.565.10">
    <property type="entry name" value="Histidine kinase-like ATPase, C-terminal domain"/>
    <property type="match status" value="1"/>
</dbReference>
<dbReference type="EC" id="2.7.11.-" evidence="8"/>
<dbReference type="SMART" id="SM00387">
    <property type="entry name" value="HATPase_c"/>
    <property type="match status" value="1"/>
</dbReference>
<feature type="domain" description="Histidine kinase/HSP90-like ATPase" evidence="10">
    <location>
        <begin position="286"/>
        <end position="453"/>
    </location>
</feature>
<feature type="region of interest" description="Disordered" evidence="9">
    <location>
        <begin position="377"/>
        <end position="397"/>
    </location>
</feature>
<dbReference type="SUPFAM" id="SSF69012">
    <property type="entry name" value="alpha-ketoacid dehydrogenase kinase, N-terminal domain"/>
    <property type="match status" value="1"/>
</dbReference>
<dbReference type="InterPro" id="IPR003594">
    <property type="entry name" value="HATPase_dom"/>
</dbReference>
<dbReference type="Proteomes" id="UP000245609">
    <property type="component" value="Unassembled WGS sequence"/>
</dbReference>
<dbReference type="SUPFAM" id="SSF55874">
    <property type="entry name" value="ATPase domain of HSP90 chaperone/DNA topoisomerase II/histidine kinase"/>
    <property type="match status" value="1"/>
</dbReference>
<dbReference type="AlphaFoldDB" id="A0A2T9Y858"/>
<feature type="compositionally biased region" description="Polar residues" evidence="9">
    <location>
        <begin position="379"/>
        <end position="397"/>
    </location>
</feature>
<evidence type="ECO:0000256" key="5">
    <source>
        <dbReference type="ARBA" id="ARBA00022840"/>
    </source>
</evidence>
<reference evidence="11 12" key="1">
    <citation type="journal article" date="2018" name="MBio">
        <title>Comparative Genomics Reveals the Core Gene Toolbox for the Fungus-Insect Symbiosis.</title>
        <authorList>
            <person name="Wang Y."/>
            <person name="Stata M."/>
            <person name="Wang W."/>
            <person name="Stajich J.E."/>
            <person name="White M.M."/>
            <person name="Moncalvo J.M."/>
        </authorList>
    </citation>
    <scope>NUCLEOTIDE SEQUENCE [LARGE SCALE GENOMIC DNA]</scope>
    <source>
        <strain evidence="11 12">SC-DP-2</strain>
    </source>
</reference>
<proteinExistence type="inferred from homology"/>
<dbReference type="OrthoDB" id="241648at2759"/>
<protein>
    <recommendedName>
        <fullName evidence="8">Protein-serine/threonine kinase</fullName>
        <ecNumber evidence="8">2.7.11.-</ecNumber>
    </recommendedName>
</protein>
<dbReference type="Pfam" id="PF02518">
    <property type="entry name" value="HATPase_c"/>
    <property type="match status" value="1"/>
</dbReference>
<keyword evidence="12" id="KW-1185">Reference proteome</keyword>